<dbReference type="GO" id="GO:0030170">
    <property type="term" value="F:pyridoxal phosphate binding"/>
    <property type="evidence" value="ECO:0007669"/>
    <property type="project" value="InterPro"/>
</dbReference>
<evidence type="ECO:0000256" key="4">
    <source>
        <dbReference type="ARBA" id="ARBA00022576"/>
    </source>
</evidence>
<dbReference type="Pfam" id="PF00155">
    <property type="entry name" value="Aminotran_1_2"/>
    <property type="match status" value="1"/>
</dbReference>
<evidence type="ECO:0000256" key="5">
    <source>
        <dbReference type="ARBA" id="ARBA00022679"/>
    </source>
</evidence>
<dbReference type="Gene3D" id="3.90.1150.10">
    <property type="entry name" value="Aspartate Aminotransferase, domain 1"/>
    <property type="match status" value="1"/>
</dbReference>
<dbReference type="PRINTS" id="PR00799">
    <property type="entry name" value="TRANSAMINASE"/>
</dbReference>
<dbReference type="GO" id="GO:0004069">
    <property type="term" value="F:L-aspartate:2-oxoglutarate aminotransferase activity"/>
    <property type="evidence" value="ECO:0007669"/>
    <property type="project" value="TreeGrafter"/>
</dbReference>
<dbReference type="PROSITE" id="PS00105">
    <property type="entry name" value="AA_TRANSFER_CLASS_1"/>
    <property type="match status" value="1"/>
</dbReference>
<reference evidence="8" key="1">
    <citation type="submission" date="2018-05" db="EMBL/GenBank/DDBJ databases">
        <authorList>
            <person name="Lanie J.A."/>
            <person name="Ng W.-L."/>
            <person name="Kazmierczak K.M."/>
            <person name="Andrzejewski T.M."/>
            <person name="Davidsen T.M."/>
            <person name="Wayne K.J."/>
            <person name="Tettelin H."/>
            <person name="Glass J.I."/>
            <person name="Rusch D."/>
            <person name="Podicherti R."/>
            <person name="Tsui H.-C.T."/>
            <person name="Winkler M.E."/>
        </authorList>
    </citation>
    <scope>NUCLEOTIDE SEQUENCE</scope>
</reference>
<dbReference type="InterPro" id="IPR015422">
    <property type="entry name" value="PyrdxlP-dep_Trfase_small"/>
</dbReference>
<dbReference type="InterPro" id="IPR004839">
    <property type="entry name" value="Aminotransferase_I/II_large"/>
</dbReference>
<dbReference type="GO" id="GO:0005829">
    <property type="term" value="C:cytosol"/>
    <property type="evidence" value="ECO:0007669"/>
    <property type="project" value="TreeGrafter"/>
</dbReference>
<evidence type="ECO:0000256" key="1">
    <source>
        <dbReference type="ARBA" id="ARBA00001933"/>
    </source>
</evidence>
<organism evidence="8">
    <name type="scientific">marine metagenome</name>
    <dbReference type="NCBI Taxonomy" id="408172"/>
    <lineage>
        <taxon>unclassified sequences</taxon>
        <taxon>metagenomes</taxon>
        <taxon>ecological metagenomes</taxon>
    </lineage>
</organism>
<dbReference type="PANTHER" id="PTHR11879:SF22">
    <property type="entry name" value="ASPARTATE AMINOTRANSFERASE, MITOCHONDRIAL"/>
    <property type="match status" value="1"/>
</dbReference>
<keyword evidence="5" id="KW-0808">Transferase</keyword>
<keyword evidence="4" id="KW-0032">Aminotransferase</keyword>
<protein>
    <recommendedName>
        <fullName evidence="7">Aminotransferase class I/classII large domain-containing protein</fullName>
    </recommendedName>
</protein>
<feature type="domain" description="Aminotransferase class I/classII large" evidence="7">
    <location>
        <begin position="1"/>
        <end position="187"/>
    </location>
</feature>
<evidence type="ECO:0000256" key="6">
    <source>
        <dbReference type="ARBA" id="ARBA00022898"/>
    </source>
</evidence>
<name>A0A381YS87_9ZZZZ</name>
<dbReference type="InterPro" id="IPR004838">
    <property type="entry name" value="NHTrfase_class1_PyrdxlP-BS"/>
</dbReference>
<accession>A0A381YS87</accession>
<dbReference type="EMBL" id="UINC01018939">
    <property type="protein sequence ID" value="SVA79906.1"/>
    <property type="molecule type" value="Genomic_DNA"/>
</dbReference>
<dbReference type="Gene3D" id="3.40.640.10">
    <property type="entry name" value="Type I PLP-dependent aspartate aminotransferase-like (Major domain)"/>
    <property type="match status" value="1"/>
</dbReference>
<dbReference type="GO" id="GO:0033585">
    <property type="term" value="P:L-phenylalanine biosynthetic process from chorismate via phenylpyruvate"/>
    <property type="evidence" value="ECO:0007669"/>
    <property type="project" value="TreeGrafter"/>
</dbReference>
<comment type="cofactor">
    <cofactor evidence="1">
        <name>pyridoxal 5'-phosphate</name>
        <dbReference type="ChEBI" id="CHEBI:597326"/>
    </cofactor>
</comment>
<dbReference type="PANTHER" id="PTHR11879">
    <property type="entry name" value="ASPARTATE AMINOTRANSFERASE"/>
    <property type="match status" value="1"/>
</dbReference>
<evidence type="ECO:0000256" key="3">
    <source>
        <dbReference type="ARBA" id="ARBA00011738"/>
    </source>
</evidence>
<dbReference type="InterPro" id="IPR015424">
    <property type="entry name" value="PyrdxlP-dep_Trfase"/>
</dbReference>
<gene>
    <name evidence="8" type="ORF">METZ01_LOCUS132760</name>
</gene>
<keyword evidence="6" id="KW-0663">Pyridoxal phosphate</keyword>
<proteinExistence type="inferred from homology"/>
<dbReference type="AlphaFoldDB" id="A0A381YS87"/>
<evidence type="ECO:0000259" key="7">
    <source>
        <dbReference type="Pfam" id="PF00155"/>
    </source>
</evidence>
<evidence type="ECO:0000256" key="2">
    <source>
        <dbReference type="ARBA" id="ARBA00007441"/>
    </source>
</evidence>
<comment type="subunit">
    <text evidence="3">Homodimer.</text>
</comment>
<evidence type="ECO:0000313" key="8">
    <source>
        <dbReference type="EMBL" id="SVA79906.1"/>
    </source>
</evidence>
<feature type="non-terminal residue" evidence="8">
    <location>
        <position position="1"/>
    </location>
</feature>
<dbReference type="GO" id="GO:0004838">
    <property type="term" value="F:L-tyrosine-2-oxoglutarate transaminase activity"/>
    <property type="evidence" value="ECO:0007669"/>
    <property type="project" value="TreeGrafter"/>
</dbReference>
<dbReference type="InterPro" id="IPR000796">
    <property type="entry name" value="Asp_trans"/>
</dbReference>
<dbReference type="SUPFAM" id="SSF53383">
    <property type="entry name" value="PLP-dependent transferases"/>
    <property type="match status" value="1"/>
</dbReference>
<dbReference type="GO" id="GO:0042802">
    <property type="term" value="F:identical protein binding"/>
    <property type="evidence" value="ECO:0007669"/>
    <property type="project" value="TreeGrafter"/>
</dbReference>
<sequence>IMPLIDLAYQGLSEGLEEDVYGIRLMAESLSEMIVVASCSKNFGLYRERVGAISIVSKDTKQAAATLSNASNIARGIYSMPPDHGAEIVASIFCEEELRKLWIQELGEMRERINELRRLLVSKLSEREPSQDFSFIANECGMFSFLGISGSQVIRLREEFHVYLVESSRINMAGINQSNVDYVSDAIVGVL</sequence>
<dbReference type="InterPro" id="IPR015421">
    <property type="entry name" value="PyrdxlP-dep_Trfase_major"/>
</dbReference>
<comment type="similarity">
    <text evidence="2">Belongs to the class-I pyridoxal-phosphate-dependent aminotransferase family.</text>
</comment>